<dbReference type="InterPro" id="IPR004552">
    <property type="entry name" value="AGP_acyltrans"/>
</dbReference>
<evidence type="ECO:0000256" key="6">
    <source>
        <dbReference type="ARBA" id="ARBA00023315"/>
    </source>
</evidence>
<dbReference type="GO" id="GO:0016020">
    <property type="term" value="C:membrane"/>
    <property type="evidence" value="ECO:0007669"/>
    <property type="project" value="InterPro"/>
</dbReference>
<gene>
    <name evidence="9" type="ORF">CR205_14470</name>
</gene>
<evidence type="ECO:0000313" key="9">
    <source>
        <dbReference type="EMBL" id="PYZ96878.1"/>
    </source>
</evidence>
<dbReference type="NCBIfam" id="TIGR00530">
    <property type="entry name" value="AGP_acyltrn"/>
    <property type="match status" value="1"/>
</dbReference>
<feature type="domain" description="Phospholipid/glycerol acyltransferase" evidence="8">
    <location>
        <begin position="74"/>
        <end position="188"/>
    </location>
</feature>
<evidence type="ECO:0000313" key="10">
    <source>
        <dbReference type="Proteomes" id="UP000248066"/>
    </source>
</evidence>
<dbReference type="InterPro" id="IPR002123">
    <property type="entry name" value="Plipid/glycerol_acylTrfase"/>
</dbReference>
<keyword evidence="7" id="KW-0594">Phospholipid biosynthesis</keyword>
<protein>
    <recommendedName>
        <fullName evidence="7">1-acyl-sn-glycerol-3-phosphate acyltransferase</fullName>
        <ecNumber evidence="7">2.3.1.51</ecNumber>
    </recommendedName>
</protein>
<keyword evidence="7" id="KW-1208">Phospholipid metabolism</keyword>
<accession>A0A2W0HTD7</accession>
<evidence type="ECO:0000256" key="3">
    <source>
        <dbReference type="ARBA" id="ARBA00022516"/>
    </source>
</evidence>
<evidence type="ECO:0000256" key="7">
    <source>
        <dbReference type="RuleBase" id="RU361267"/>
    </source>
</evidence>
<comment type="catalytic activity">
    <reaction evidence="7">
        <text>a 1-acyl-sn-glycero-3-phosphate + an acyl-CoA = a 1,2-diacyl-sn-glycero-3-phosphate + CoA</text>
        <dbReference type="Rhea" id="RHEA:19709"/>
        <dbReference type="ChEBI" id="CHEBI:57287"/>
        <dbReference type="ChEBI" id="CHEBI:57970"/>
        <dbReference type="ChEBI" id="CHEBI:58342"/>
        <dbReference type="ChEBI" id="CHEBI:58608"/>
        <dbReference type="EC" id="2.3.1.51"/>
    </reaction>
</comment>
<keyword evidence="5 7" id="KW-0443">Lipid metabolism</keyword>
<reference evidence="9 10" key="1">
    <citation type="submission" date="2017-10" db="EMBL/GenBank/DDBJ databases">
        <title>Bacillus sp. nov., a halophilic bacterium isolated from a Yangshapao Lake.</title>
        <authorList>
            <person name="Wang H."/>
        </authorList>
    </citation>
    <scope>NUCLEOTIDE SEQUENCE [LARGE SCALE GENOMIC DNA]</scope>
    <source>
        <strain evidence="9 10">YSP-3</strain>
    </source>
</reference>
<comment type="domain">
    <text evidence="7">The HXXXXD motif is essential for acyltransferase activity and may constitute the binding site for the phosphate moiety of the glycerol-3-phosphate.</text>
</comment>
<comment type="similarity">
    <text evidence="2 7">Belongs to the 1-acyl-sn-glycerol-3-phosphate acyltransferase family.</text>
</comment>
<keyword evidence="3 7" id="KW-0444">Lipid biosynthesis</keyword>
<dbReference type="EC" id="2.3.1.51" evidence="7"/>
<dbReference type="GO" id="GO:0006654">
    <property type="term" value="P:phosphatidic acid biosynthetic process"/>
    <property type="evidence" value="ECO:0007669"/>
    <property type="project" value="TreeGrafter"/>
</dbReference>
<dbReference type="OrthoDB" id="9803035at2"/>
<dbReference type="SMART" id="SM00563">
    <property type="entry name" value="PlsC"/>
    <property type="match status" value="1"/>
</dbReference>
<dbReference type="Proteomes" id="UP000248066">
    <property type="component" value="Unassembled WGS sequence"/>
</dbReference>
<sequence length="253" mass="28362">MIRTVIWFTYFWLYLLKTIPALRRVKKLKAEGKEEEASTRAHREAEIWAKSLVKLSGARIHVKGREHIPEDEPLLIVCNHQGNFDIPIILGHLGVNTGFISKEEVRRMPIIASWMEELGCVFMNRKDRRQSIKAILDGVKQLKSGHNLVIFPEGTRSKGGPVKRFKQGSFKLATKSGAAILPVTINGSYKIMEANGNLLKPADVTVTISKPIRDHQQQKNTDTVSIAEAVQSEIERTLGQPPLKNEPVQNGAD</sequence>
<name>A0A2W0HTD7_9BACI</name>
<evidence type="ECO:0000256" key="5">
    <source>
        <dbReference type="ARBA" id="ARBA00023098"/>
    </source>
</evidence>
<comment type="pathway">
    <text evidence="1">Lipid metabolism.</text>
</comment>
<dbReference type="Pfam" id="PF01553">
    <property type="entry name" value="Acyltransferase"/>
    <property type="match status" value="1"/>
</dbReference>
<keyword evidence="10" id="KW-1185">Reference proteome</keyword>
<evidence type="ECO:0000256" key="1">
    <source>
        <dbReference type="ARBA" id="ARBA00005189"/>
    </source>
</evidence>
<dbReference type="CDD" id="cd07989">
    <property type="entry name" value="LPLAT_AGPAT-like"/>
    <property type="match status" value="1"/>
</dbReference>
<dbReference type="RefSeq" id="WP_110520818.1">
    <property type="nucleotide sequence ID" value="NZ_PDOF01000002.1"/>
</dbReference>
<comment type="caution">
    <text evidence="9">The sequence shown here is derived from an EMBL/GenBank/DDBJ whole genome shotgun (WGS) entry which is preliminary data.</text>
</comment>
<dbReference type="SUPFAM" id="SSF69593">
    <property type="entry name" value="Glycerol-3-phosphate (1)-acyltransferase"/>
    <property type="match status" value="1"/>
</dbReference>
<keyword evidence="4 7" id="KW-0808">Transferase</keyword>
<evidence type="ECO:0000256" key="2">
    <source>
        <dbReference type="ARBA" id="ARBA00008655"/>
    </source>
</evidence>
<dbReference type="PANTHER" id="PTHR10434:SF64">
    <property type="entry name" value="1-ACYL-SN-GLYCEROL-3-PHOSPHATE ACYLTRANSFERASE-RELATED"/>
    <property type="match status" value="1"/>
</dbReference>
<evidence type="ECO:0000256" key="4">
    <source>
        <dbReference type="ARBA" id="ARBA00022679"/>
    </source>
</evidence>
<organism evidence="9 10">
    <name type="scientific">Alteribacter lacisalsi</name>
    <dbReference type="NCBI Taxonomy" id="2045244"/>
    <lineage>
        <taxon>Bacteria</taxon>
        <taxon>Bacillati</taxon>
        <taxon>Bacillota</taxon>
        <taxon>Bacilli</taxon>
        <taxon>Bacillales</taxon>
        <taxon>Bacillaceae</taxon>
        <taxon>Alteribacter</taxon>
    </lineage>
</organism>
<dbReference type="AlphaFoldDB" id="A0A2W0HTD7"/>
<evidence type="ECO:0000259" key="8">
    <source>
        <dbReference type="SMART" id="SM00563"/>
    </source>
</evidence>
<keyword evidence="6 7" id="KW-0012">Acyltransferase</keyword>
<dbReference type="PANTHER" id="PTHR10434">
    <property type="entry name" value="1-ACYL-SN-GLYCEROL-3-PHOSPHATE ACYLTRANSFERASE"/>
    <property type="match status" value="1"/>
</dbReference>
<proteinExistence type="inferred from homology"/>
<dbReference type="GO" id="GO:0003841">
    <property type="term" value="F:1-acylglycerol-3-phosphate O-acyltransferase activity"/>
    <property type="evidence" value="ECO:0007669"/>
    <property type="project" value="UniProtKB-UniRule"/>
</dbReference>
<dbReference type="EMBL" id="PDOF01000002">
    <property type="protein sequence ID" value="PYZ96878.1"/>
    <property type="molecule type" value="Genomic_DNA"/>
</dbReference>